<keyword evidence="2" id="KW-1003">Cell membrane</keyword>
<proteinExistence type="predicted"/>
<name>A0A401ZUC3_9CHLR</name>
<accession>A0A401ZUC3</accession>
<dbReference type="OrthoDB" id="9768769at2"/>
<gene>
    <name evidence="9" type="ORF">KTT_03300</name>
</gene>
<dbReference type="EMBL" id="BIFR01000001">
    <property type="protein sequence ID" value="GCE10471.1"/>
    <property type="molecule type" value="Genomic_DNA"/>
</dbReference>
<sequence>MGTICLILGNFFYIYLHLFGCVRRYQYSLVKWALTIPIYWLLMSAAGMRALFQLFFKPHHWEKTIHGLHLQAVLSAEESAPSVAHLPAEGTSSIAHLSGENTHSIAHADLLPVDDSEMTETPGIPVTELKLTPLPRLMNLLPPRLPAAFSNSDRRALNRPAVLVRDLWLLSVILLASIASVIASIGFFMNSETLIYDDAYSHIRIARSMVDSITPGFAQLGGVWLPLHHLLMVPFIWNDTLWRTGFAGSIPSMSAYILGCAYLFLLIRQLTHNNMASFIGTLVMLLNPDLLYLQSTALSEIECVSAVLFTFYYVLRWVQEDQTRDLVLMAFGILLVSLIRYDGWSLFIILFALVAVIGVWKRHGWKRIEANLILFGLMGSLGMAIWLAWCKMIFGDPLYFQRGPYSAQAQQMKFLAAHTLYTYHNVWQSVRYYGLDSLESIGGLLFLLGWLSALFFFLRYRFTPVTLAVATFLTPFAFYCYSLYSGQAILYLPGALPPGAPPQYFNVRYGSEMVAPLAFFLGVGLAHLPIRHWLRKWRGALYVLCILLIVGQALYVGDGRNLALNDGLYNHSCSSTSRPIHVFLSQHYNGNFLLTDEYTTQVNGQVFGAQLRKIIYEGSDPYWSRALAAPQQIVDWIIMRPKDTDDLVAKALAHNDAFLDNFTLVLTEKDGLSLYLRNDINTLPSRPVPLNILNNEKLCQRYGGYTY</sequence>
<organism evidence="9 10">
    <name type="scientific">Tengunoibacter tsumagoiensis</name>
    <dbReference type="NCBI Taxonomy" id="2014871"/>
    <lineage>
        <taxon>Bacteria</taxon>
        <taxon>Bacillati</taxon>
        <taxon>Chloroflexota</taxon>
        <taxon>Ktedonobacteria</taxon>
        <taxon>Ktedonobacterales</taxon>
        <taxon>Dictyobacteraceae</taxon>
        <taxon>Tengunoibacter</taxon>
    </lineage>
</organism>
<evidence type="ECO:0000256" key="1">
    <source>
        <dbReference type="ARBA" id="ARBA00004651"/>
    </source>
</evidence>
<keyword evidence="10" id="KW-1185">Reference proteome</keyword>
<dbReference type="Proteomes" id="UP000287352">
    <property type="component" value="Unassembled WGS sequence"/>
</dbReference>
<comment type="subcellular location">
    <subcellularLocation>
        <location evidence="1">Cell membrane</location>
        <topology evidence="1">Multi-pass membrane protein</topology>
    </subcellularLocation>
</comment>
<evidence type="ECO:0008006" key="11">
    <source>
        <dbReference type="Google" id="ProtNLM"/>
    </source>
</evidence>
<dbReference type="PANTHER" id="PTHR33908">
    <property type="entry name" value="MANNOSYLTRANSFERASE YKCB-RELATED"/>
    <property type="match status" value="1"/>
</dbReference>
<evidence type="ECO:0000256" key="3">
    <source>
        <dbReference type="ARBA" id="ARBA00022676"/>
    </source>
</evidence>
<dbReference type="GO" id="GO:0005886">
    <property type="term" value="C:plasma membrane"/>
    <property type="evidence" value="ECO:0007669"/>
    <property type="project" value="UniProtKB-SubCell"/>
</dbReference>
<feature type="transmembrane region" description="Helical" evidence="8">
    <location>
        <begin position="7"/>
        <end position="26"/>
    </location>
</feature>
<keyword evidence="4" id="KW-0808">Transferase</keyword>
<dbReference type="GO" id="GO:0009103">
    <property type="term" value="P:lipopolysaccharide biosynthetic process"/>
    <property type="evidence" value="ECO:0007669"/>
    <property type="project" value="UniProtKB-ARBA"/>
</dbReference>
<keyword evidence="7 8" id="KW-0472">Membrane</keyword>
<evidence type="ECO:0000256" key="2">
    <source>
        <dbReference type="ARBA" id="ARBA00022475"/>
    </source>
</evidence>
<feature type="transmembrane region" description="Helical" evidence="8">
    <location>
        <begin position="217"/>
        <end position="237"/>
    </location>
</feature>
<feature type="transmembrane region" description="Helical" evidence="8">
    <location>
        <begin position="344"/>
        <end position="360"/>
    </location>
</feature>
<protein>
    <recommendedName>
        <fullName evidence="11">Glycosyltransferase RgtA/B/C/D-like domain-containing protein</fullName>
    </recommendedName>
</protein>
<feature type="transmembrane region" description="Helical" evidence="8">
    <location>
        <begin position="509"/>
        <end position="528"/>
    </location>
</feature>
<dbReference type="InterPro" id="IPR050297">
    <property type="entry name" value="LipidA_mod_glycosyltrf_83"/>
</dbReference>
<feature type="transmembrane region" description="Helical" evidence="8">
    <location>
        <begin position="38"/>
        <end position="56"/>
    </location>
</feature>
<dbReference type="AlphaFoldDB" id="A0A401ZUC3"/>
<evidence type="ECO:0000256" key="7">
    <source>
        <dbReference type="ARBA" id="ARBA00023136"/>
    </source>
</evidence>
<keyword evidence="6 8" id="KW-1133">Transmembrane helix</keyword>
<evidence type="ECO:0000313" key="9">
    <source>
        <dbReference type="EMBL" id="GCE10471.1"/>
    </source>
</evidence>
<dbReference type="GO" id="GO:0016763">
    <property type="term" value="F:pentosyltransferase activity"/>
    <property type="evidence" value="ECO:0007669"/>
    <property type="project" value="TreeGrafter"/>
</dbReference>
<feature type="transmembrane region" description="Helical" evidence="8">
    <location>
        <begin position="249"/>
        <end position="271"/>
    </location>
</feature>
<feature type="transmembrane region" description="Helical" evidence="8">
    <location>
        <begin position="167"/>
        <end position="189"/>
    </location>
</feature>
<feature type="transmembrane region" description="Helical" evidence="8">
    <location>
        <begin position="465"/>
        <end position="489"/>
    </location>
</feature>
<reference evidence="10" key="1">
    <citation type="submission" date="2018-12" db="EMBL/GenBank/DDBJ databases">
        <title>Tengunoibacter tsumagoiensis gen. nov., sp. nov., Dictyobacter kobayashii sp. nov., D. alpinus sp. nov., and D. joshuensis sp. nov. and description of Dictyobacteraceae fam. nov. within the order Ktedonobacterales isolated from Tengu-no-mugimeshi.</title>
        <authorList>
            <person name="Wang C.M."/>
            <person name="Zheng Y."/>
            <person name="Sakai Y."/>
            <person name="Toyoda A."/>
            <person name="Minakuchi Y."/>
            <person name="Abe K."/>
            <person name="Yokota A."/>
            <person name="Yabe S."/>
        </authorList>
    </citation>
    <scope>NUCLEOTIDE SEQUENCE [LARGE SCALE GENOMIC DNA]</scope>
    <source>
        <strain evidence="10">Uno3</strain>
    </source>
</reference>
<feature type="transmembrane region" description="Helical" evidence="8">
    <location>
        <begin position="440"/>
        <end position="458"/>
    </location>
</feature>
<keyword evidence="5 8" id="KW-0812">Transmembrane</keyword>
<evidence type="ECO:0000313" key="10">
    <source>
        <dbReference type="Proteomes" id="UP000287352"/>
    </source>
</evidence>
<keyword evidence="3" id="KW-0328">Glycosyltransferase</keyword>
<dbReference type="PANTHER" id="PTHR33908:SF11">
    <property type="entry name" value="MEMBRANE PROTEIN"/>
    <property type="match status" value="1"/>
</dbReference>
<feature type="transmembrane region" description="Helical" evidence="8">
    <location>
        <begin position="372"/>
        <end position="394"/>
    </location>
</feature>
<dbReference type="RefSeq" id="WP_126578070.1">
    <property type="nucleotide sequence ID" value="NZ_BIFR01000001.1"/>
</dbReference>
<evidence type="ECO:0000256" key="4">
    <source>
        <dbReference type="ARBA" id="ARBA00022679"/>
    </source>
</evidence>
<evidence type="ECO:0000256" key="5">
    <source>
        <dbReference type="ARBA" id="ARBA00022692"/>
    </source>
</evidence>
<feature type="transmembrane region" description="Helical" evidence="8">
    <location>
        <begin position="540"/>
        <end position="557"/>
    </location>
</feature>
<evidence type="ECO:0000256" key="8">
    <source>
        <dbReference type="SAM" id="Phobius"/>
    </source>
</evidence>
<comment type="caution">
    <text evidence="9">The sequence shown here is derived from an EMBL/GenBank/DDBJ whole genome shotgun (WGS) entry which is preliminary data.</text>
</comment>
<evidence type="ECO:0000256" key="6">
    <source>
        <dbReference type="ARBA" id="ARBA00022989"/>
    </source>
</evidence>